<dbReference type="PRINTS" id="PR00778">
    <property type="entry name" value="HTHARSR"/>
</dbReference>
<dbReference type="AlphaFoldDB" id="A0A428MWR5"/>
<dbReference type="PROSITE" id="PS50987">
    <property type="entry name" value="HTH_ARSR_2"/>
    <property type="match status" value="1"/>
</dbReference>
<keyword evidence="1" id="KW-0238">DNA-binding</keyword>
<dbReference type="SMART" id="SM00418">
    <property type="entry name" value="HTH_ARSR"/>
    <property type="match status" value="1"/>
</dbReference>
<dbReference type="InterPro" id="IPR001845">
    <property type="entry name" value="HTH_ArsR_DNA-bd_dom"/>
</dbReference>
<evidence type="ECO:0000259" key="2">
    <source>
        <dbReference type="PROSITE" id="PS50987"/>
    </source>
</evidence>
<gene>
    <name evidence="3" type="ORF">D7Z54_24955</name>
</gene>
<comment type="caution">
    <text evidence="3">The sequence shown here is derived from an EMBL/GenBank/DDBJ whole genome shotgun (WGS) entry which is preliminary data.</text>
</comment>
<dbReference type="GO" id="GO:0032791">
    <property type="term" value="F:lead ion binding"/>
    <property type="evidence" value="ECO:0007669"/>
    <property type="project" value="TreeGrafter"/>
</dbReference>
<dbReference type="Pfam" id="PF01022">
    <property type="entry name" value="HTH_5"/>
    <property type="match status" value="1"/>
</dbReference>
<dbReference type="EMBL" id="RBVX01000034">
    <property type="protein sequence ID" value="RSL30615.1"/>
    <property type="molecule type" value="Genomic_DNA"/>
</dbReference>
<dbReference type="Gene3D" id="1.10.10.10">
    <property type="entry name" value="Winged helix-like DNA-binding domain superfamily/Winged helix DNA-binding domain"/>
    <property type="match status" value="1"/>
</dbReference>
<dbReference type="InterPro" id="IPR011991">
    <property type="entry name" value="ArsR-like_HTH"/>
</dbReference>
<evidence type="ECO:0000313" key="3">
    <source>
        <dbReference type="EMBL" id="RSL30615.1"/>
    </source>
</evidence>
<protein>
    <submittedName>
        <fullName evidence="3">ArsR family transcriptional regulator</fullName>
    </submittedName>
</protein>
<organism evidence="3 4">
    <name type="scientific">Salibacterium salarium</name>
    <dbReference type="NCBI Taxonomy" id="284579"/>
    <lineage>
        <taxon>Bacteria</taxon>
        <taxon>Bacillati</taxon>
        <taxon>Bacillota</taxon>
        <taxon>Bacilli</taxon>
        <taxon>Bacillales</taxon>
        <taxon>Bacillaceae</taxon>
    </lineage>
</organism>
<dbReference type="InterPro" id="IPR036388">
    <property type="entry name" value="WH-like_DNA-bd_sf"/>
</dbReference>
<dbReference type="OrthoDB" id="9797716at2"/>
<dbReference type="GO" id="GO:0046686">
    <property type="term" value="P:response to cadmium ion"/>
    <property type="evidence" value="ECO:0007669"/>
    <property type="project" value="TreeGrafter"/>
</dbReference>
<proteinExistence type="predicted"/>
<evidence type="ECO:0000313" key="4">
    <source>
        <dbReference type="Proteomes" id="UP000275076"/>
    </source>
</evidence>
<dbReference type="PANTHER" id="PTHR39168:SF1">
    <property type="entry name" value="TRANSCRIPTIONAL REGULATORY PROTEIN"/>
    <property type="match status" value="1"/>
</dbReference>
<dbReference type="GO" id="GO:0003677">
    <property type="term" value="F:DNA binding"/>
    <property type="evidence" value="ECO:0007669"/>
    <property type="project" value="UniProtKB-KW"/>
</dbReference>
<keyword evidence="4" id="KW-1185">Reference proteome</keyword>
<dbReference type="Proteomes" id="UP000275076">
    <property type="component" value="Unassembled WGS sequence"/>
</dbReference>
<dbReference type="SUPFAM" id="SSF46785">
    <property type="entry name" value="Winged helix' DNA-binding domain"/>
    <property type="match status" value="1"/>
</dbReference>
<dbReference type="GO" id="GO:0010288">
    <property type="term" value="P:response to lead ion"/>
    <property type="evidence" value="ECO:0007669"/>
    <property type="project" value="TreeGrafter"/>
</dbReference>
<accession>A0A428MWR5</accession>
<dbReference type="PANTHER" id="PTHR39168">
    <property type="entry name" value="TRANSCRIPTIONAL REGULATOR-RELATED"/>
    <property type="match status" value="1"/>
</dbReference>
<reference evidence="3 4" key="1">
    <citation type="submission" date="2018-10" db="EMBL/GenBank/DDBJ databases">
        <title>Draft genome sequence of Bacillus salarius IM0101, isolated from a hypersaline soil in Inner Mongolia, China.</title>
        <authorList>
            <person name="Yamprayoonswat W."/>
            <person name="Boonvisut S."/>
            <person name="Jumpathong W."/>
            <person name="Sittihan S."/>
            <person name="Ruangsuj P."/>
            <person name="Wanthongcharoen S."/>
            <person name="Thongpramul N."/>
            <person name="Pimmason S."/>
            <person name="Yu B."/>
            <person name="Yasawong M."/>
        </authorList>
    </citation>
    <scope>NUCLEOTIDE SEQUENCE [LARGE SCALE GENOMIC DNA]</scope>
    <source>
        <strain evidence="3 4">IM0101</strain>
    </source>
</reference>
<dbReference type="GO" id="GO:0097063">
    <property type="term" value="F:cadmium ion sensor activity"/>
    <property type="evidence" value="ECO:0007669"/>
    <property type="project" value="TreeGrafter"/>
</dbReference>
<name>A0A428MWR5_9BACI</name>
<sequence length="229" mass="25823">MEFNPTVSKVAELLSDPSRSKILIGLMDGCDHSASELALIAKIKPQTASFHLNKIVDSGVIKVEKQGRHRFYSLKSSECAAILESFLSISPTPEIKSLNQESSKKTIKFARTCYDHLAGELGVKITNYLLKNEILVEADESNFTVSHAGNTFFKEFGVNLRDQENKRRAFARKCLDWTEREHHLAGALGNAMITRMFELQWLQRKEHTRSLELTPKGIEGVDKAFNIQV</sequence>
<dbReference type="RefSeq" id="WP_125560212.1">
    <property type="nucleotide sequence ID" value="NZ_RBVX01000034.1"/>
</dbReference>
<evidence type="ECO:0000256" key="1">
    <source>
        <dbReference type="ARBA" id="ARBA00023125"/>
    </source>
</evidence>
<dbReference type="GO" id="GO:0003700">
    <property type="term" value="F:DNA-binding transcription factor activity"/>
    <property type="evidence" value="ECO:0007669"/>
    <property type="project" value="InterPro"/>
</dbReference>
<feature type="domain" description="HTH arsR-type" evidence="2">
    <location>
        <begin position="1"/>
        <end position="94"/>
    </location>
</feature>
<dbReference type="InterPro" id="IPR052543">
    <property type="entry name" value="HTH_Metal-responsive_Reg"/>
</dbReference>
<dbReference type="InterPro" id="IPR036390">
    <property type="entry name" value="WH_DNA-bd_sf"/>
</dbReference>
<dbReference type="CDD" id="cd00090">
    <property type="entry name" value="HTH_ARSR"/>
    <property type="match status" value="1"/>
</dbReference>